<dbReference type="RefSeq" id="WP_301130885.1">
    <property type="nucleotide sequence ID" value="NZ_JAUHPW010000001.1"/>
</dbReference>
<dbReference type="Pfam" id="PF17764">
    <property type="entry name" value="PriA_3primeBD"/>
    <property type="match status" value="1"/>
</dbReference>
<evidence type="ECO:0000256" key="3">
    <source>
        <dbReference type="ARBA" id="ARBA00023125"/>
    </source>
</evidence>
<proteinExistence type="predicted"/>
<dbReference type="InterPro" id="IPR042115">
    <property type="entry name" value="PriA_3primeBD_sf"/>
</dbReference>
<evidence type="ECO:0000313" key="5">
    <source>
        <dbReference type="EMBL" id="MDN4474468.1"/>
    </source>
</evidence>
<dbReference type="PANTHER" id="PTHR30580">
    <property type="entry name" value="PRIMOSOMAL PROTEIN N"/>
    <property type="match status" value="1"/>
</dbReference>
<dbReference type="PANTHER" id="PTHR30580:SF0">
    <property type="entry name" value="PRIMOSOMAL PROTEIN N"/>
    <property type="match status" value="1"/>
</dbReference>
<gene>
    <name evidence="5" type="ORF">QQX09_01210</name>
</gene>
<dbReference type="InterPro" id="IPR027417">
    <property type="entry name" value="P-loop_NTPase"/>
</dbReference>
<organism evidence="5 6">
    <name type="scientific">Demequina litoralis</name>
    <dbReference type="NCBI Taxonomy" id="3051660"/>
    <lineage>
        <taxon>Bacteria</taxon>
        <taxon>Bacillati</taxon>
        <taxon>Actinomycetota</taxon>
        <taxon>Actinomycetes</taxon>
        <taxon>Micrococcales</taxon>
        <taxon>Demequinaceae</taxon>
        <taxon>Demequina</taxon>
    </lineage>
</organism>
<dbReference type="Proteomes" id="UP001172728">
    <property type="component" value="Unassembled WGS sequence"/>
</dbReference>
<evidence type="ECO:0000256" key="2">
    <source>
        <dbReference type="ARBA" id="ARBA00022840"/>
    </source>
</evidence>
<dbReference type="EMBL" id="JAUHPW010000001">
    <property type="protein sequence ID" value="MDN4474468.1"/>
    <property type="molecule type" value="Genomic_DNA"/>
</dbReference>
<evidence type="ECO:0000313" key="6">
    <source>
        <dbReference type="Proteomes" id="UP001172728"/>
    </source>
</evidence>
<reference evidence="5" key="1">
    <citation type="submission" date="2023-06" db="EMBL/GenBank/DDBJ databases">
        <title>Sysu t00192.</title>
        <authorList>
            <person name="Gao L."/>
            <person name="Fang B.-Z."/>
            <person name="Li W.-J."/>
        </authorList>
    </citation>
    <scope>NUCLEOTIDE SEQUENCE</scope>
    <source>
        <strain evidence="5">SYSU T00192</strain>
    </source>
</reference>
<keyword evidence="2" id="KW-0067">ATP-binding</keyword>
<name>A0ABT8G5Q7_9MICO</name>
<protein>
    <submittedName>
        <fullName evidence="5">Primosomal protein N</fullName>
    </submittedName>
</protein>
<keyword evidence="1" id="KW-0547">Nucleotide-binding</keyword>
<dbReference type="Gene3D" id="3.40.50.300">
    <property type="entry name" value="P-loop containing nucleotide triphosphate hydrolases"/>
    <property type="match status" value="1"/>
</dbReference>
<dbReference type="InterPro" id="IPR041222">
    <property type="entry name" value="PriA_3primeBD"/>
</dbReference>
<feature type="domain" description="Primosomal protein N' 3' DNA-binding" evidence="4">
    <location>
        <begin position="6"/>
        <end position="103"/>
    </location>
</feature>
<keyword evidence="6" id="KW-1185">Reference proteome</keyword>
<comment type="caution">
    <text evidence="5">The sequence shown here is derived from an EMBL/GenBank/DDBJ whole genome shotgun (WGS) entry which is preliminary data.</text>
</comment>
<evidence type="ECO:0000256" key="1">
    <source>
        <dbReference type="ARBA" id="ARBA00022741"/>
    </source>
</evidence>
<sequence>MSVARVCIDSELPHLDRPFDYEVPEKLAGTVDVGSRVRVRFAGRLVNGVVVSTAGGSDFEGRLSPIHSSSAVPSFTAEAIAFAGQVARRYGGGLWDVLRLMAPPRVAGVEKRDWSTVEHDEQAFREAYATLAPAAEAVSLPAAVASGARIVWEAVPDPALRHGLPVEALLAPAAEVAARGLTSIVILPDARALAAAADALTRAGLARWTSRSGGHFTVLHADDGPAVRFGSYLAAMHGHARIVLGTRPAAMQPVPNLGLLVMWDEASTVYEDPHAPYPHARTVAAMRADEAGAGVLLAGYAPSVEAMALVAHGWAERAAVPRADVRVATPLVTIIDDERREAEGASGWHWMPGQVWRRARAALEDGPVGIVVPRAGYVRATACARCGEWASCTSCGGPLRKESAVATLHCADCGADHPHWHCAECGSPATKQLRQGVERIAEQVRAMAGSVPVTLSAGAVGTVADGEVTEGIVVATPAALPAVTGGYARIVIVGAEVPAGGALGAELQAMRWWLSIAALARPRGAGGEVIAVGELPPVVREALVGWNAAEAAWDAYGERADLALPPYRRAIRLWGETPVLTLALSETVEGERLERHRDVAVVEAKGGVILLVTRRATQSVVDTLRRRQQEFSKAGDGELRMRVDAPLDPVS</sequence>
<evidence type="ECO:0000259" key="4">
    <source>
        <dbReference type="Pfam" id="PF17764"/>
    </source>
</evidence>
<keyword evidence="3" id="KW-0238">DNA-binding</keyword>
<dbReference type="Gene3D" id="3.40.1440.60">
    <property type="entry name" value="PriA, 3(prime) DNA-binding domain"/>
    <property type="match status" value="1"/>
</dbReference>
<accession>A0ABT8G5Q7</accession>